<feature type="transmembrane region" description="Helical" evidence="2">
    <location>
        <begin position="12"/>
        <end position="30"/>
    </location>
</feature>
<keyword evidence="2" id="KW-0472">Membrane</keyword>
<sequence length="86" mass="9397">MSDLAGADVWTYVLWTLVLVGAATVTYVGLRSSSRAGRRLRPDTGGGRLPGRRTGPAGPELLEQRLARGEIDIDEFTSRLRALEDR</sequence>
<protein>
    <submittedName>
        <fullName evidence="3">SHOCT domain-containing protein</fullName>
    </submittedName>
</protein>
<accession>A0ABT9D9P0</accession>
<evidence type="ECO:0000256" key="2">
    <source>
        <dbReference type="SAM" id="Phobius"/>
    </source>
</evidence>
<keyword evidence="4" id="KW-1185">Reference proteome</keyword>
<organism evidence="3 4">
    <name type="scientific">Actinotalea lenta</name>
    <dbReference type="NCBI Taxonomy" id="3064654"/>
    <lineage>
        <taxon>Bacteria</taxon>
        <taxon>Bacillati</taxon>
        <taxon>Actinomycetota</taxon>
        <taxon>Actinomycetes</taxon>
        <taxon>Micrococcales</taxon>
        <taxon>Cellulomonadaceae</taxon>
        <taxon>Actinotalea</taxon>
    </lineage>
</organism>
<dbReference type="Proteomes" id="UP001232536">
    <property type="component" value="Unassembled WGS sequence"/>
</dbReference>
<keyword evidence="2" id="KW-0812">Transmembrane</keyword>
<evidence type="ECO:0000313" key="3">
    <source>
        <dbReference type="EMBL" id="MDO8107629.1"/>
    </source>
</evidence>
<feature type="region of interest" description="Disordered" evidence="1">
    <location>
        <begin position="35"/>
        <end position="58"/>
    </location>
</feature>
<dbReference type="RefSeq" id="WP_304601247.1">
    <property type="nucleotide sequence ID" value="NZ_JAUQYO010000001.1"/>
</dbReference>
<comment type="caution">
    <text evidence="3">The sequence shown here is derived from an EMBL/GenBank/DDBJ whole genome shotgun (WGS) entry which is preliminary data.</text>
</comment>
<keyword evidence="2" id="KW-1133">Transmembrane helix</keyword>
<gene>
    <name evidence="3" type="ORF">Q6348_10520</name>
</gene>
<proteinExistence type="predicted"/>
<evidence type="ECO:0000256" key="1">
    <source>
        <dbReference type="SAM" id="MobiDB-lite"/>
    </source>
</evidence>
<dbReference type="EMBL" id="JAUQYP010000001">
    <property type="protein sequence ID" value="MDO8107629.1"/>
    <property type="molecule type" value="Genomic_DNA"/>
</dbReference>
<reference evidence="3 4" key="1">
    <citation type="submission" date="2023-07" db="EMBL/GenBank/DDBJ databases">
        <title>Description of novel actinomycetes strains, isolated from tidal flat sediment.</title>
        <authorList>
            <person name="Lu C."/>
        </authorList>
    </citation>
    <scope>NUCLEOTIDE SEQUENCE [LARGE SCALE GENOMIC DNA]</scope>
    <source>
        <strain evidence="3 4">SYSU T00b441</strain>
    </source>
</reference>
<evidence type="ECO:0000313" key="4">
    <source>
        <dbReference type="Proteomes" id="UP001232536"/>
    </source>
</evidence>
<name>A0ABT9D9P0_9CELL</name>